<evidence type="ECO:0000256" key="1">
    <source>
        <dbReference type="ARBA" id="ARBA00005953"/>
    </source>
</evidence>
<dbReference type="InterPro" id="IPR014166">
    <property type="entry name" value="Tol-Pal_acyl-CoA_thioesterase"/>
</dbReference>
<reference evidence="3 4" key="1">
    <citation type="submission" date="2019-03" db="EMBL/GenBank/DDBJ databases">
        <title>Genomic Encyclopedia of Type Strains, Phase IV (KMG-IV): sequencing the most valuable type-strain genomes for metagenomic binning, comparative biology and taxonomic classification.</title>
        <authorList>
            <person name="Goeker M."/>
        </authorList>
    </citation>
    <scope>NUCLEOTIDE SEQUENCE [LARGE SCALE GENOMIC DNA]</scope>
    <source>
        <strain evidence="3 4">DSM 101688</strain>
    </source>
</reference>
<protein>
    <submittedName>
        <fullName evidence="3">Acyl-CoA thioester hydrolase</fullName>
    </submittedName>
</protein>
<comment type="caution">
    <text evidence="3">The sequence shown here is derived from an EMBL/GenBank/DDBJ whole genome shotgun (WGS) entry which is preliminary data.</text>
</comment>
<dbReference type="InterPro" id="IPR050563">
    <property type="entry name" value="4-hydroxybenzoyl-CoA_TE"/>
</dbReference>
<proteinExistence type="inferred from homology"/>
<keyword evidence="2 3" id="KW-0378">Hydrolase</keyword>
<sequence length="151" mass="17133">MTKTLNKEMSDPRLGARGVFVLPVRVYYEDTDAGGVVYYANYLKFAERARSEMLRRLGIENATLQERHRLTFVVRSVSAQYFKPARLDDLLDVGLRLTKVGGASLEGVQSIRRDGEELVRLEIRLGCMKLDGGPGRMPEAIRRKLQDFIKA</sequence>
<name>A0A4R3JB68_9PROT</name>
<dbReference type="Proteomes" id="UP000295304">
    <property type="component" value="Unassembled WGS sequence"/>
</dbReference>
<keyword evidence="4" id="KW-1185">Reference proteome</keyword>
<dbReference type="SUPFAM" id="SSF54637">
    <property type="entry name" value="Thioesterase/thiol ester dehydrase-isomerase"/>
    <property type="match status" value="1"/>
</dbReference>
<organism evidence="3 4">
    <name type="scientific">Varunaivibrio sulfuroxidans</name>
    <dbReference type="NCBI Taxonomy" id="1773489"/>
    <lineage>
        <taxon>Bacteria</taxon>
        <taxon>Pseudomonadati</taxon>
        <taxon>Pseudomonadota</taxon>
        <taxon>Alphaproteobacteria</taxon>
        <taxon>Rhodospirillales</taxon>
        <taxon>Magnetovibrionaceae</taxon>
        <taxon>Varunaivibrio</taxon>
    </lineage>
</organism>
<dbReference type="InterPro" id="IPR006684">
    <property type="entry name" value="YbgC/YbaW"/>
</dbReference>
<evidence type="ECO:0000313" key="3">
    <source>
        <dbReference type="EMBL" id="TCS63148.1"/>
    </source>
</evidence>
<evidence type="ECO:0000256" key="2">
    <source>
        <dbReference type="ARBA" id="ARBA00022801"/>
    </source>
</evidence>
<dbReference type="Pfam" id="PF13279">
    <property type="entry name" value="4HBT_2"/>
    <property type="match status" value="1"/>
</dbReference>
<dbReference type="PANTHER" id="PTHR31793">
    <property type="entry name" value="4-HYDROXYBENZOYL-COA THIOESTERASE FAMILY MEMBER"/>
    <property type="match status" value="1"/>
</dbReference>
<dbReference type="Gene3D" id="3.10.129.10">
    <property type="entry name" value="Hotdog Thioesterase"/>
    <property type="match status" value="1"/>
</dbReference>
<dbReference type="EMBL" id="SLZW01000004">
    <property type="protein sequence ID" value="TCS63148.1"/>
    <property type="molecule type" value="Genomic_DNA"/>
</dbReference>
<dbReference type="PIRSF" id="PIRSF003230">
    <property type="entry name" value="YbgC"/>
    <property type="match status" value="1"/>
</dbReference>
<comment type="similarity">
    <text evidence="1">Belongs to the 4-hydroxybenzoyl-CoA thioesterase family.</text>
</comment>
<dbReference type="RefSeq" id="WP_243644755.1">
    <property type="nucleotide sequence ID" value="NZ_CP119676.1"/>
</dbReference>
<accession>A0A4R3JB68</accession>
<dbReference type="PANTHER" id="PTHR31793:SF37">
    <property type="entry name" value="ACYL-COA THIOESTER HYDROLASE YBGC"/>
    <property type="match status" value="1"/>
</dbReference>
<evidence type="ECO:0000313" key="4">
    <source>
        <dbReference type="Proteomes" id="UP000295304"/>
    </source>
</evidence>
<dbReference type="CDD" id="cd00586">
    <property type="entry name" value="4HBT"/>
    <property type="match status" value="1"/>
</dbReference>
<dbReference type="NCBIfam" id="TIGR00051">
    <property type="entry name" value="YbgC/FadM family acyl-CoA thioesterase"/>
    <property type="match status" value="1"/>
</dbReference>
<dbReference type="InterPro" id="IPR029069">
    <property type="entry name" value="HotDog_dom_sf"/>
</dbReference>
<dbReference type="NCBIfam" id="TIGR02799">
    <property type="entry name" value="thio_ybgC"/>
    <property type="match status" value="1"/>
</dbReference>
<gene>
    <name evidence="3" type="ORF">EDD55_104242</name>
</gene>
<dbReference type="AlphaFoldDB" id="A0A4R3JB68"/>
<dbReference type="FunFam" id="3.10.129.10:FF:000004">
    <property type="entry name" value="Tol-pal system-associated acyl-CoA thioesterase"/>
    <property type="match status" value="1"/>
</dbReference>
<dbReference type="GO" id="GO:0047617">
    <property type="term" value="F:fatty acyl-CoA hydrolase activity"/>
    <property type="evidence" value="ECO:0007669"/>
    <property type="project" value="TreeGrafter"/>
</dbReference>